<evidence type="ECO:0000313" key="2">
    <source>
        <dbReference type="Proteomes" id="UP000005239"/>
    </source>
</evidence>
<keyword evidence="2" id="KW-1185">Reference proteome</keyword>
<name>A0A2A6CFU8_PRIPA</name>
<dbReference type="Proteomes" id="UP000005239">
    <property type="component" value="Unassembled WGS sequence"/>
</dbReference>
<accession>A0A2A6CFU8</accession>
<reference evidence="2" key="1">
    <citation type="journal article" date="2008" name="Nat. Genet.">
        <title>The Pristionchus pacificus genome provides a unique perspective on nematode lifestyle and parasitism.</title>
        <authorList>
            <person name="Dieterich C."/>
            <person name="Clifton S.W."/>
            <person name="Schuster L.N."/>
            <person name="Chinwalla A."/>
            <person name="Delehaunty K."/>
            <person name="Dinkelacker I."/>
            <person name="Fulton L."/>
            <person name="Fulton R."/>
            <person name="Godfrey J."/>
            <person name="Minx P."/>
            <person name="Mitreva M."/>
            <person name="Roeseler W."/>
            <person name="Tian H."/>
            <person name="Witte H."/>
            <person name="Yang S.P."/>
            <person name="Wilson R.K."/>
            <person name="Sommer R.J."/>
        </authorList>
    </citation>
    <scope>NUCLEOTIDE SEQUENCE [LARGE SCALE GENOMIC DNA]</scope>
    <source>
        <strain evidence="2">PS312</strain>
    </source>
</reference>
<reference evidence="1" key="2">
    <citation type="submission" date="2022-06" db="UniProtKB">
        <authorList>
            <consortium name="EnsemblMetazoa"/>
        </authorList>
    </citation>
    <scope>IDENTIFICATION</scope>
    <source>
        <strain evidence="1">PS312</strain>
    </source>
</reference>
<accession>A0A8R1YUP9</accession>
<organism evidence="1 2">
    <name type="scientific">Pristionchus pacificus</name>
    <name type="common">Parasitic nematode worm</name>
    <dbReference type="NCBI Taxonomy" id="54126"/>
    <lineage>
        <taxon>Eukaryota</taxon>
        <taxon>Metazoa</taxon>
        <taxon>Ecdysozoa</taxon>
        <taxon>Nematoda</taxon>
        <taxon>Chromadorea</taxon>
        <taxon>Rhabditida</taxon>
        <taxon>Rhabditina</taxon>
        <taxon>Diplogasteromorpha</taxon>
        <taxon>Diplogasteroidea</taxon>
        <taxon>Neodiplogasteridae</taxon>
        <taxon>Pristionchus</taxon>
    </lineage>
</organism>
<gene>
    <name evidence="1" type="primary">WBGene00276748</name>
</gene>
<protein>
    <submittedName>
        <fullName evidence="1">Uncharacterized protein</fullName>
    </submittedName>
</protein>
<dbReference type="EnsemblMetazoa" id="PPA38379.1">
    <property type="protein sequence ID" value="PPA38379.1"/>
    <property type="gene ID" value="WBGene00276748"/>
</dbReference>
<sequence length="81" mass="8976">MLVVARIPILIFPSNLKQVAAARMAEFHESGVTEVHAISTASLWTGSYFILVGLLIAFTCCVHQYFRRKAGAEKAMQETSF</sequence>
<dbReference type="AlphaFoldDB" id="A0A2A6CFU8"/>
<evidence type="ECO:0000313" key="1">
    <source>
        <dbReference type="EnsemblMetazoa" id="PPA38379.1"/>
    </source>
</evidence>
<proteinExistence type="predicted"/>